<dbReference type="NCBIfam" id="NF002677">
    <property type="entry name" value="PRK02406.1"/>
    <property type="match status" value="1"/>
</dbReference>
<evidence type="ECO:0000256" key="4">
    <source>
        <dbReference type="ARBA" id="ARBA00010945"/>
    </source>
</evidence>
<dbReference type="InterPro" id="IPR001357">
    <property type="entry name" value="BRCT_dom"/>
</dbReference>
<dbReference type="Proteomes" id="UP001189122">
    <property type="component" value="Unassembled WGS sequence"/>
</dbReference>
<dbReference type="Gene3D" id="3.40.50.10190">
    <property type="entry name" value="BRCT domain"/>
    <property type="match status" value="1"/>
</dbReference>
<keyword evidence="15" id="KW-0460">Magnesium</keyword>
<feature type="compositionally biased region" description="Low complexity" evidence="20">
    <location>
        <begin position="8"/>
        <end position="17"/>
    </location>
</feature>
<accession>A0A7I8JSX1</accession>
<dbReference type="EMBL" id="CACRZD030000016">
    <property type="protein sequence ID" value="CAA6672522.1"/>
    <property type="molecule type" value="Genomic_DNA"/>
</dbReference>
<dbReference type="GO" id="GO:0005737">
    <property type="term" value="C:cytoplasm"/>
    <property type="evidence" value="ECO:0007669"/>
    <property type="project" value="UniProtKB-SubCell"/>
</dbReference>
<keyword evidence="9" id="KW-0237">DNA synthesis</keyword>
<evidence type="ECO:0000256" key="20">
    <source>
        <dbReference type="SAM" id="MobiDB-lite"/>
    </source>
</evidence>
<dbReference type="SUPFAM" id="SSF100879">
    <property type="entry name" value="Lesion bypass DNA polymerase (Y-family), little finger domain"/>
    <property type="match status" value="1"/>
</dbReference>
<evidence type="ECO:0000256" key="16">
    <source>
        <dbReference type="ARBA" id="ARBA00023125"/>
    </source>
</evidence>
<evidence type="ECO:0000256" key="18">
    <source>
        <dbReference type="ARBA" id="ARBA00023242"/>
    </source>
</evidence>
<reference evidence="23 24" key="1">
    <citation type="submission" date="2019-12" db="EMBL/GenBank/DDBJ databases">
        <authorList>
            <person name="Scholz U."/>
            <person name="Mascher M."/>
            <person name="Fiebig A."/>
        </authorList>
    </citation>
    <scope>NUCLEOTIDE SEQUENCE</scope>
</reference>
<dbReference type="Gene3D" id="1.10.150.20">
    <property type="entry name" value="5' to 3' exonuclease, C-terminal subdomain"/>
    <property type="match status" value="1"/>
</dbReference>
<name>A0A7I8JSX1_SPIIN</name>
<dbReference type="PANTHER" id="PTHR45990">
    <property type="entry name" value="DNA REPAIR PROTEIN REV1"/>
    <property type="match status" value="1"/>
</dbReference>
<evidence type="ECO:0000256" key="11">
    <source>
        <dbReference type="ARBA" id="ARBA00022695"/>
    </source>
</evidence>
<evidence type="ECO:0000256" key="6">
    <source>
        <dbReference type="ARBA" id="ARBA00016178"/>
    </source>
</evidence>
<dbReference type="InterPro" id="IPR043128">
    <property type="entry name" value="Rev_trsase/Diguanyl_cyclase"/>
</dbReference>
<dbReference type="Gene3D" id="6.10.250.1490">
    <property type="match status" value="1"/>
</dbReference>
<dbReference type="GO" id="GO:0006260">
    <property type="term" value="P:DNA replication"/>
    <property type="evidence" value="ECO:0007669"/>
    <property type="project" value="UniProtKB-KW"/>
</dbReference>
<dbReference type="GO" id="GO:0070987">
    <property type="term" value="P:error-free translesion synthesis"/>
    <property type="evidence" value="ECO:0007669"/>
    <property type="project" value="TreeGrafter"/>
</dbReference>
<keyword evidence="17" id="KW-0234">DNA repair</keyword>
<dbReference type="Pfam" id="PF00817">
    <property type="entry name" value="IMS"/>
    <property type="match status" value="1"/>
</dbReference>
<evidence type="ECO:0000259" key="21">
    <source>
        <dbReference type="PROSITE" id="PS50172"/>
    </source>
</evidence>
<dbReference type="Pfam" id="PF21999">
    <property type="entry name" value="IMS_HHH_1"/>
    <property type="match status" value="1"/>
</dbReference>
<dbReference type="FunFam" id="3.40.1170.60:FF:000004">
    <property type="entry name" value="DNA repair protein REV1"/>
    <property type="match status" value="1"/>
</dbReference>
<keyword evidence="12" id="KW-0235">DNA replication</keyword>
<dbReference type="InterPro" id="IPR022880">
    <property type="entry name" value="DNApol_IV"/>
</dbReference>
<evidence type="ECO:0000256" key="8">
    <source>
        <dbReference type="ARBA" id="ARBA00022490"/>
    </source>
</evidence>
<dbReference type="InterPro" id="IPR036775">
    <property type="entry name" value="DNA_pol_Y-fam_lit_finger_sf"/>
</dbReference>
<comment type="catalytic activity">
    <reaction evidence="19">
        <text>DNA(n) + a 2'-deoxyribonucleoside 5'-triphosphate = DNA(n+1) + diphosphate</text>
        <dbReference type="Rhea" id="RHEA:22508"/>
        <dbReference type="Rhea" id="RHEA-COMP:17339"/>
        <dbReference type="Rhea" id="RHEA-COMP:17340"/>
        <dbReference type="ChEBI" id="CHEBI:33019"/>
        <dbReference type="ChEBI" id="CHEBI:61560"/>
        <dbReference type="ChEBI" id="CHEBI:173112"/>
        <dbReference type="EC" id="2.7.7.7"/>
    </reaction>
</comment>
<dbReference type="PANTHER" id="PTHR45990:SF1">
    <property type="entry name" value="DNA REPAIR PROTEIN REV1"/>
    <property type="match status" value="1"/>
</dbReference>
<dbReference type="InterPro" id="IPR053848">
    <property type="entry name" value="IMS_HHH_1"/>
</dbReference>
<dbReference type="CDD" id="cd17719">
    <property type="entry name" value="BRCT_Rev1"/>
    <property type="match status" value="1"/>
</dbReference>
<evidence type="ECO:0000256" key="9">
    <source>
        <dbReference type="ARBA" id="ARBA00022634"/>
    </source>
</evidence>
<evidence type="ECO:0000313" key="23">
    <source>
        <dbReference type="EMBL" id="CAA2633411.1"/>
    </source>
</evidence>
<dbReference type="AlphaFoldDB" id="A0A7I8JSX1"/>
<evidence type="ECO:0000256" key="19">
    <source>
        <dbReference type="ARBA" id="ARBA00049244"/>
    </source>
</evidence>
<dbReference type="GO" id="GO:0042276">
    <property type="term" value="P:error-prone translesion synthesis"/>
    <property type="evidence" value="ECO:0007669"/>
    <property type="project" value="TreeGrafter"/>
</dbReference>
<evidence type="ECO:0000256" key="7">
    <source>
        <dbReference type="ARBA" id="ARBA00020399"/>
    </source>
</evidence>
<comment type="similarity">
    <text evidence="4">Belongs to the DNA polymerase type-Y family.</text>
</comment>
<dbReference type="FunFam" id="3.30.70.270:FF:000019">
    <property type="entry name" value="DNA repair protein REV1"/>
    <property type="match status" value="1"/>
</dbReference>
<dbReference type="Gene3D" id="3.30.1490.100">
    <property type="entry name" value="DNA polymerase, Y-family, little finger domain"/>
    <property type="match status" value="1"/>
</dbReference>
<dbReference type="Gene3D" id="3.40.1170.60">
    <property type="match status" value="1"/>
</dbReference>
<keyword evidence="24" id="KW-1185">Reference proteome</keyword>
<dbReference type="HAMAP" id="MF_01113">
    <property type="entry name" value="DNApol_IV"/>
    <property type="match status" value="1"/>
</dbReference>
<dbReference type="FunFam" id="3.40.50.10190:FF:000011">
    <property type="entry name" value="DNA repair protein REV1"/>
    <property type="match status" value="1"/>
</dbReference>
<dbReference type="PROSITE" id="PS50173">
    <property type="entry name" value="UMUC"/>
    <property type="match status" value="1"/>
</dbReference>
<keyword evidence="11" id="KW-0548">Nucleotidyltransferase</keyword>
<dbReference type="GO" id="GO:0046872">
    <property type="term" value="F:metal ion binding"/>
    <property type="evidence" value="ECO:0007669"/>
    <property type="project" value="UniProtKB-KW"/>
</dbReference>
<keyword evidence="18" id="KW-0539">Nucleus</keyword>
<comment type="subcellular location">
    <subcellularLocation>
        <location evidence="3">Cytoplasm</location>
    </subcellularLocation>
    <subcellularLocation>
        <location evidence="2">Nucleus</location>
    </subcellularLocation>
</comment>
<sequence>MSFESSRSKNSAASSGASRKRGRLSASPWSGREGSPGQSLQGLPGFLGYNDDDKGIFHGVSIFVDGYTVPSSQELRACMLKHGGRFENYFSRQTVTHIVCSHLPESKMKNLRSFSRGLPVVKPAWIMDSVTANRLLNWVPYQLEQLLTASHKQQKLFAFFTIKGEVRSNDATNGTSMNVEKKNKLMDSIGCETDKMANLSKCESEGCAETNDLGCQSYCKMRDTEKNSVEMGDEGSITETRQEALQRPSSSIAQHSTLGDPNFVENYFKNSRLHFIGTWRKRYRRLFLNNTPDARQRKLCVSQSGSQKAAIIHVDMDCFFVSVVIRKYPELSDKPVAISHSDNAKGTAEISSANYPAREYGLQAGMFVRDAKVLCPHLTIFPYDFDAYQEVADQFYTILHEHCPKVQAISCDEAFLDATEISDDPEKLASVIRQQIADTTGCTASAGISVNMLMARLATRVAKPNGQFFIPPEKVDEYSKELPVEALPGIGYALKEKLKSHHIKTCAQLRLIPKEILQKDFGKKVGDMLWNYCRGIDHRTVHVVQEMKSVGAEVNWGVRFRNVEECHYFLTSLCKEVSLRLKGAGVRGRTITLKVRKRKKGASEPIKYMGCGECESMSRSMTVPSATDNEEMLTKMSKELFGSFHVEAKDVRGIGLQLSKLESAEIKPNMVHMTAQCNSEIAGYASHLSNNDPPPCVNQAGDTSWANQFSLLPPIGHLDINVIKSLPPEIIAEMNEIYHGRLSEFIRKHEDRIDQGNDEFSTMPNLENKRAQLSVDKGKRAIYSSDLPSYKTSTKSFHDCSLAWMIMRYVPIFSYVYHLFFSFNRMFSSQNCFFCGIDRTDLMPSSLSQVDESVLRQLPEEVEMYLRDFLPAHRNSDSFGGPSGSSINESRRQHGIKSTENFDLHLWMGKPPNWVKYFKRSSCLILNSIAEIHADTGMENLLSSTLQSLILSIPSLSVSIGCEFLRQYIELKVDTDIEELYICFRILKRYFGYPHADKLLPFFSCVYNEVLPSLQGAVCKNYGGMFQLSFAE</sequence>
<organism evidence="23">
    <name type="scientific">Spirodela intermedia</name>
    <name type="common">Intermediate duckweed</name>
    <dbReference type="NCBI Taxonomy" id="51605"/>
    <lineage>
        <taxon>Eukaryota</taxon>
        <taxon>Viridiplantae</taxon>
        <taxon>Streptophyta</taxon>
        <taxon>Embryophyta</taxon>
        <taxon>Tracheophyta</taxon>
        <taxon>Spermatophyta</taxon>
        <taxon>Magnoliopsida</taxon>
        <taxon>Liliopsida</taxon>
        <taxon>Araceae</taxon>
        <taxon>Lemnoideae</taxon>
        <taxon>Spirodela</taxon>
    </lineage>
</organism>
<dbReference type="InterPro" id="IPR043502">
    <property type="entry name" value="DNA/RNA_pol_sf"/>
</dbReference>
<dbReference type="GO" id="GO:0017125">
    <property type="term" value="F:deoxycytidyl transferase activity"/>
    <property type="evidence" value="ECO:0007669"/>
    <property type="project" value="TreeGrafter"/>
</dbReference>
<evidence type="ECO:0000259" key="22">
    <source>
        <dbReference type="PROSITE" id="PS50173"/>
    </source>
</evidence>
<protein>
    <recommendedName>
        <fullName evidence="6">DNA polymerase kappa</fullName>
        <ecNumber evidence="5">2.7.7.7</ecNumber>
    </recommendedName>
    <alternativeName>
        <fullName evidence="7">DNA repair protein REV1</fullName>
    </alternativeName>
</protein>
<keyword evidence="16" id="KW-0238">DNA-binding</keyword>
<evidence type="ECO:0000256" key="17">
    <source>
        <dbReference type="ARBA" id="ARBA00023204"/>
    </source>
</evidence>
<dbReference type="GO" id="GO:0005634">
    <property type="term" value="C:nucleus"/>
    <property type="evidence" value="ECO:0007669"/>
    <property type="project" value="UniProtKB-SubCell"/>
</dbReference>
<evidence type="ECO:0000256" key="10">
    <source>
        <dbReference type="ARBA" id="ARBA00022679"/>
    </source>
</evidence>
<keyword evidence="8" id="KW-0963">Cytoplasm</keyword>
<dbReference type="EMBL" id="LR743603">
    <property type="protein sequence ID" value="CAA2633411.1"/>
    <property type="molecule type" value="Genomic_DNA"/>
</dbReference>
<evidence type="ECO:0000256" key="1">
    <source>
        <dbReference type="ARBA" id="ARBA00001946"/>
    </source>
</evidence>
<dbReference type="GO" id="GO:0003887">
    <property type="term" value="F:DNA-directed DNA polymerase activity"/>
    <property type="evidence" value="ECO:0007669"/>
    <property type="project" value="UniProtKB-KW"/>
</dbReference>
<evidence type="ECO:0000256" key="3">
    <source>
        <dbReference type="ARBA" id="ARBA00004496"/>
    </source>
</evidence>
<proteinExistence type="inferred from homology"/>
<dbReference type="EC" id="2.7.7.7" evidence="5"/>
<feature type="domain" description="UmuC" evidence="22">
    <location>
        <begin position="311"/>
        <end position="491"/>
    </location>
</feature>
<comment type="cofactor">
    <cofactor evidence="1">
        <name>Mg(2+)</name>
        <dbReference type="ChEBI" id="CHEBI:18420"/>
    </cofactor>
</comment>
<dbReference type="GO" id="GO:0006281">
    <property type="term" value="P:DNA repair"/>
    <property type="evidence" value="ECO:0007669"/>
    <property type="project" value="UniProtKB-KW"/>
</dbReference>
<dbReference type="PROSITE" id="PS50172">
    <property type="entry name" value="BRCT"/>
    <property type="match status" value="1"/>
</dbReference>
<dbReference type="Pfam" id="PF11799">
    <property type="entry name" value="IMS_C"/>
    <property type="match status" value="1"/>
</dbReference>
<evidence type="ECO:0000256" key="2">
    <source>
        <dbReference type="ARBA" id="ARBA00004123"/>
    </source>
</evidence>
<evidence type="ECO:0000256" key="15">
    <source>
        <dbReference type="ARBA" id="ARBA00022842"/>
    </source>
</evidence>
<dbReference type="SUPFAM" id="SSF52113">
    <property type="entry name" value="BRCT domain"/>
    <property type="match status" value="1"/>
</dbReference>
<dbReference type="SMART" id="SM00292">
    <property type="entry name" value="BRCT"/>
    <property type="match status" value="1"/>
</dbReference>
<dbReference type="InterPro" id="IPR001126">
    <property type="entry name" value="UmuC"/>
</dbReference>
<dbReference type="InterPro" id="IPR036420">
    <property type="entry name" value="BRCT_dom_sf"/>
</dbReference>
<evidence type="ECO:0000256" key="14">
    <source>
        <dbReference type="ARBA" id="ARBA00022763"/>
    </source>
</evidence>
<keyword evidence="13" id="KW-0479">Metal-binding</keyword>
<dbReference type="Gene3D" id="3.30.70.270">
    <property type="match status" value="1"/>
</dbReference>
<feature type="region of interest" description="Disordered" evidence="20">
    <location>
        <begin position="1"/>
        <end position="44"/>
    </location>
</feature>
<dbReference type="InterPro" id="IPR017961">
    <property type="entry name" value="DNA_pol_Y-fam_little_finger"/>
</dbReference>
<evidence type="ECO:0000256" key="12">
    <source>
        <dbReference type="ARBA" id="ARBA00022705"/>
    </source>
</evidence>
<dbReference type="GO" id="GO:0003684">
    <property type="term" value="F:damaged DNA binding"/>
    <property type="evidence" value="ECO:0007669"/>
    <property type="project" value="InterPro"/>
</dbReference>
<gene>
    <name evidence="23" type="ORF">SI7747_16018933</name>
</gene>
<evidence type="ECO:0000256" key="13">
    <source>
        <dbReference type="ARBA" id="ARBA00022723"/>
    </source>
</evidence>
<dbReference type="CDD" id="cd01701">
    <property type="entry name" value="PolY_Rev1"/>
    <property type="match status" value="1"/>
</dbReference>
<keyword evidence="14" id="KW-0227">DNA damage</keyword>
<feature type="domain" description="BRCT" evidence="21">
    <location>
        <begin position="52"/>
        <end position="143"/>
    </location>
</feature>
<dbReference type="SUPFAM" id="SSF56672">
    <property type="entry name" value="DNA/RNA polymerases"/>
    <property type="match status" value="1"/>
</dbReference>
<evidence type="ECO:0000313" key="24">
    <source>
        <dbReference type="Proteomes" id="UP001189122"/>
    </source>
</evidence>
<evidence type="ECO:0000256" key="5">
    <source>
        <dbReference type="ARBA" id="ARBA00012417"/>
    </source>
</evidence>
<dbReference type="Pfam" id="PF00533">
    <property type="entry name" value="BRCT"/>
    <property type="match status" value="1"/>
</dbReference>
<keyword evidence="10" id="KW-0808">Transferase</keyword>
<dbReference type="FunFam" id="3.30.1490.100:FF:000001">
    <property type="entry name" value="DNA repair protein REV1"/>
    <property type="match status" value="1"/>
</dbReference>